<comment type="caution">
    <text evidence="2">The sequence shown here is derived from an EMBL/GenBank/DDBJ whole genome shotgun (WGS) entry which is preliminary data.</text>
</comment>
<organism evidence="2 3">
    <name type="scientific">Reticulomyxa filosa</name>
    <dbReference type="NCBI Taxonomy" id="46433"/>
    <lineage>
        <taxon>Eukaryota</taxon>
        <taxon>Sar</taxon>
        <taxon>Rhizaria</taxon>
        <taxon>Retaria</taxon>
        <taxon>Foraminifera</taxon>
        <taxon>Monothalamids</taxon>
        <taxon>Reticulomyxidae</taxon>
        <taxon>Reticulomyxa</taxon>
    </lineage>
</organism>
<dbReference type="GO" id="GO:0005525">
    <property type="term" value="F:GTP binding"/>
    <property type="evidence" value="ECO:0007669"/>
    <property type="project" value="InterPro"/>
</dbReference>
<dbReference type="InterPro" id="IPR027417">
    <property type="entry name" value="P-loop_NTPase"/>
</dbReference>
<reference evidence="2 3" key="1">
    <citation type="journal article" date="2013" name="Curr. Biol.">
        <title>The Genome of the Foraminiferan Reticulomyxa filosa.</title>
        <authorList>
            <person name="Glockner G."/>
            <person name="Hulsmann N."/>
            <person name="Schleicher M."/>
            <person name="Noegel A.A."/>
            <person name="Eichinger L."/>
            <person name="Gallinger C."/>
            <person name="Pawlowski J."/>
            <person name="Sierra R."/>
            <person name="Euteneuer U."/>
            <person name="Pillet L."/>
            <person name="Moustafa A."/>
            <person name="Platzer M."/>
            <person name="Groth M."/>
            <person name="Szafranski K."/>
            <person name="Schliwa M."/>
        </authorList>
    </citation>
    <scope>NUCLEOTIDE SEQUENCE [LARGE SCALE GENOMIC DNA]</scope>
</reference>
<dbReference type="AlphaFoldDB" id="X6MMF9"/>
<dbReference type="Pfam" id="PF00071">
    <property type="entry name" value="Ras"/>
    <property type="match status" value="1"/>
</dbReference>
<dbReference type="Gene3D" id="3.40.50.300">
    <property type="entry name" value="P-loop containing nucleotide triphosphate hydrolases"/>
    <property type="match status" value="1"/>
</dbReference>
<proteinExistence type="predicted"/>
<dbReference type="SUPFAM" id="SSF52540">
    <property type="entry name" value="P-loop containing nucleoside triphosphate hydrolases"/>
    <property type="match status" value="1"/>
</dbReference>
<sequence>MEKIIHLKNVDVDISIWDLGGQKNFSTLIPLVCSKAKLVLFAFDLTSKQSLHYVKIWYKEARKENKVCLFIFCPSFFKKKKEIGQKEKSFQKKSNVVFMASLIGTKYDLFDGLPDTYKQQLTTQAQKFDQKMHATLMYCSSVKSINVAKIAQVIDVIKVFNMDTKVEEFHNELTEPILEYNHQVV</sequence>
<dbReference type="PANTHER" id="PTHR47978">
    <property type="match status" value="1"/>
</dbReference>
<dbReference type="Proteomes" id="UP000023152">
    <property type="component" value="Unassembled WGS sequence"/>
</dbReference>
<keyword evidence="3" id="KW-1185">Reference proteome</keyword>
<dbReference type="GO" id="GO:0003924">
    <property type="term" value="F:GTPase activity"/>
    <property type="evidence" value="ECO:0007669"/>
    <property type="project" value="InterPro"/>
</dbReference>
<name>X6MMF9_RETFI</name>
<dbReference type="PROSITE" id="PS51419">
    <property type="entry name" value="RAB"/>
    <property type="match status" value="1"/>
</dbReference>
<evidence type="ECO:0000313" key="2">
    <source>
        <dbReference type="EMBL" id="ETO14826.1"/>
    </source>
</evidence>
<accession>X6MMF9</accession>
<gene>
    <name evidence="2" type="ORF">RFI_22544</name>
</gene>
<evidence type="ECO:0000256" key="1">
    <source>
        <dbReference type="ARBA" id="ARBA00022741"/>
    </source>
</evidence>
<keyword evidence="1" id="KW-0547">Nucleotide-binding</keyword>
<protein>
    <submittedName>
        <fullName evidence="2">Septum-promoting GTP-binding protein 1</fullName>
    </submittedName>
</protein>
<dbReference type="OrthoDB" id="6585768at2759"/>
<evidence type="ECO:0000313" key="3">
    <source>
        <dbReference type="Proteomes" id="UP000023152"/>
    </source>
</evidence>
<dbReference type="EMBL" id="ASPP01019735">
    <property type="protein sequence ID" value="ETO14826.1"/>
    <property type="molecule type" value="Genomic_DNA"/>
</dbReference>
<dbReference type="InterPro" id="IPR001806">
    <property type="entry name" value="Small_GTPase"/>
</dbReference>